<accession>A0A6J7TKY4</accession>
<gene>
    <name evidence="1" type="ORF">UFOPK4265_00915</name>
</gene>
<protein>
    <submittedName>
        <fullName evidence="1">Unannotated protein</fullName>
    </submittedName>
</protein>
<name>A0A6J7TKY4_9ZZZZ</name>
<dbReference type="AlphaFoldDB" id="A0A6J7TKY4"/>
<reference evidence="1" key="1">
    <citation type="submission" date="2020-05" db="EMBL/GenBank/DDBJ databases">
        <authorList>
            <person name="Chiriac C."/>
            <person name="Salcher M."/>
            <person name="Ghai R."/>
            <person name="Kavagutti S V."/>
        </authorList>
    </citation>
    <scope>NUCLEOTIDE SEQUENCE</scope>
</reference>
<evidence type="ECO:0000313" key="1">
    <source>
        <dbReference type="EMBL" id="CAB5053780.1"/>
    </source>
</evidence>
<dbReference type="EMBL" id="CAFBQK010000119">
    <property type="protein sequence ID" value="CAB5053780.1"/>
    <property type="molecule type" value="Genomic_DNA"/>
</dbReference>
<proteinExistence type="predicted"/>
<organism evidence="1">
    <name type="scientific">freshwater metagenome</name>
    <dbReference type="NCBI Taxonomy" id="449393"/>
    <lineage>
        <taxon>unclassified sequences</taxon>
        <taxon>metagenomes</taxon>
        <taxon>ecological metagenomes</taxon>
    </lineage>
</organism>
<sequence length="45" mass="4902">MPNFSQLGVLKVVILIIQAVELIELQILNNIVGLFGNPIDGLGER</sequence>